<dbReference type="PANTHER" id="PTHR11795">
    <property type="entry name" value="BRANCHED-CHAIN AMINO ACID TRANSPORT SYSTEM PERMEASE PROTEIN LIVH"/>
    <property type="match status" value="1"/>
</dbReference>
<evidence type="ECO:0000256" key="2">
    <source>
        <dbReference type="ARBA" id="ARBA00022448"/>
    </source>
</evidence>
<keyword evidence="3" id="KW-1003">Cell membrane</keyword>
<dbReference type="RefSeq" id="WP_073048256.1">
    <property type="nucleotide sequence ID" value="NZ_FQZL01000007.1"/>
</dbReference>
<evidence type="ECO:0000256" key="8">
    <source>
        <dbReference type="ARBA" id="ARBA00023136"/>
    </source>
</evidence>
<accession>A0A1M6E4E0</accession>
<keyword evidence="5 10" id="KW-0812">Transmembrane</keyword>
<dbReference type="CDD" id="cd06582">
    <property type="entry name" value="TM_PBP1_LivH_like"/>
    <property type="match status" value="1"/>
</dbReference>
<dbReference type="AlphaFoldDB" id="A0A1M6E4E0"/>
<evidence type="ECO:0000313" key="11">
    <source>
        <dbReference type="EMBL" id="SHI80357.1"/>
    </source>
</evidence>
<dbReference type="GO" id="GO:1903806">
    <property type="term" value="P:L-isoleucine import across plasma membrane"/>
    <property type="evidence" value="ECO:0007669"/>
    <property type="project" value="TreeGrafter"/>
</dbReference>
<keyword evidence="8 10" id="KW-0472">Membrane</keyword>
<dbReference type="GO" id="GO:0015190">
    <property type="term" value="F:L-leucine transmembrane transporter activity"/>
    <property type="evidence" value="ECO:0007669"/>
    <property type="project" value="TreeGrafter"/>
</dbReference>
<evidence type="ECO:0000313" key="12">
    <source>
        <dbReference type="Proteomes" id="UP000184052"/>
    </source>
</evidence>
<feature type="transmembrane region" description="Helical" evidence="10">
    <location>
        <begin position="132"/>
        <end position="156"/>
    </location>
</feature>
<evidence type="ECO:0000256" key="1">
    <source>
        <dbReference type="ARBA" id="ARBA00004651"/>
    </source>
</evidence>
<evidence type="ECO:0000256" key="7">
    <source>
        <dbReference type="ARBA" id="ARBA00022989"/>
    </source>
</evidence>
<keyword evidence="6" id="KW-0029">Amino-acid transport</keyword>
<evidence type="ECO:0000256" key="5">
    <source>
        <dbReference type="ARBA" id="ARBA00022692"/>
    </source>
</evidence>
<reference evidence="11 12" key="1">
    <citation type="submission" date="2016-11" db="EMBL/GenBank/DDBJ databases">
        <authorList>
            <person name="Jaros S."/>
            <person name="Januszkiewicz K."/>
            <person name="Wedrychowicz H."/>
        </authorList>
    </citation>
    <scope>NUCLEOTIDE SEQUENCE [LARGE SCALE GENOMIC DNA]</scope>
    <source>
        <strain evidence="11 12">DSM 17477</strain>
    </source>
</reference>
<feature type="transmembrane region" description="Helical" evidence="10">
    <location>
        <begin position="253"/>
        <end position="276"/>
    </location>
</feature>
<dbReference type="InterPro" id="IPR001851">
    <property type="entry name" value="ABC_transp_permease"/>
</dbReference>
<comment type="subcellular location">
    <subcellularLocation>
        <location evidence="1">Cell membrane</location>
        <topology evidence="1">Multi-pass membrane protein</topology>
    </subcellularLocation>
</comment>
<dbReference type="STRING" id="1121476.SAMN02745751_01061"/>
<feature type="transmembrane region" description="Helical" evidence="10">
    <location>
        <begin position="191"/>
        <end position="211"/>
    </location>
</feature>
<keyword evidence="2" id="KW-0813">Transport</keyword>
<keyword evidence="4" id="KW-0997">Cell inner membrane</keyword>
<protein>
    <submittedName>
        <fullName evidence="11">Amino acid/amide ABC transporter membrane protein 1, HAAT family (TC 3.A.1.4.-)</fullName>
    </submittedName>
</protein>
<feature type="transmembrane region" description="Helical" evidence="10">
    <location>
        <begin position="90"/>
        <end position="111"/>
    </location>
</feature>
<gene>
    <name evidence="11" type="ORF">SAMN02745751_01061</name>
</gene>
<feature type="transmembrane region" description="Helical" evidence="10">
    <location>
        <begin position="6"/>
        <end position="33"/>
    </location>
</feature>
<dbReference type="InterPro" id="IPR052157">
    <property type="entry name" value="BCAA_transport_permease"/>
</dbReference>
<evidence type="ECO:0000256" key="9">
    <source>
        <dbReference type="ARBA" id="ARBA00037998"/>
    </source>
</evidence>
<dbReference type="GO" id="GO:0005304">
    <property type="term" value="F:L-valine transmembrane transporter activity"/>
    <property type="evidence" value="ECO:0007669"/>
    <property type="project" value="TreeGrafter"/>
</dbReference>
<feature type="transmembrane region" description="Helical" evidence="10">
    <location>
        <begin position="45"/>
        <end position="70"/>
    </location>
</feature>
<feature type="transmembrane region" description="Helical" evidence="10">
    <location>
        <begin position="223"/>
        <end position="247"/>
    </location>
</feature>
<dbReference type="GO" id="GO:0015808">
    <property type="term" value="P:L-alanine transport"/>
    <property type="evidence" value="ECO:0007669"/>
    <property type="project" value="TreeGrafter"/>
</dbReference>
<organism evidence="11 12">
    <name type="scientific">Dethiosulfatibacter aminovorans DSM 17477</name>
    <dbReference type="NCBI Taxonomy" id="1121476"/>
    <lineage>
        <taxon>Bacteria</taxon>
        <taxon>Bacillati</taxon>
        <taxon>Bacillota</taxon>
        <taxon>Tissierellia</taxon>
        <taxon>Dethiosulfatibacter</taxon>
    </lineage>
</organism>
<dbReference type="GO" id="GO:0015188">
    <property type="term" value="F:L-isoleucine transmembrane transporter activity"/>
    <property type="evidence" value="ECO:0007669"/>
    <property type="project" value="TreeGrafter"/>
</dbReference>
<dbReference type="OrthoDB" id="9807115at2"/>
<evidence type="ECO:0000256" key="4">
    <source>
        <dbReference type="ARBA" id="ARBA00022519"/>
    </source>
</evidence>
<evidence type="ECO:0000256" key="6">
    <source>
        <dbReference type="ARBA" id="ARBA00022970"/>
    </source>
</evidence>
<dbReference type="GO" id="GO:0015192">
    <property type="term" value="F:L-phenylalanine transmembrane transporter activity"/>
    <property type="evidence" value="ECO:0007669"/>
    <property type="project" value="TreeGrafter"/>
</dbReference>
<dbReference type="GO" id="GO:0042941">
    <property type="term" value="P:D-alanine transmembrane transport"/>
    <property type="evidence" value="ECO:0007669"/>
    <property type="project" value="TreeGrafter"/>
</dbReference>
<proteinExistence type="inferred from homology"/>
<dbReference type="GO" id="GO:0005886">
    <property type="term" value="C:plasma membrane"/>
    <property type="evidence" value="ECO:0007669"/>
    <property type="project" value="UniProtKB-SubCell"/>
</dbReference>
<dbReference type="PANTHER" id="PTHR11795:SF371">
    <property type="entry name" value="HIGH-AFFINITY BRANCHED-CHAIN AMINO ACID TRANSPORT SYSTEM PERMEASE PROTEIN LIVH"/>
    <property type="match status" value="1"/>
</dbReference>
<dbReference type="EMBL" id="FQZL01000007">
    <property type="protein sequence ID" value="SHI80357.1"/>
    <property type="molecule type" value="Genomic_DNA"/>
</dbReference>
<keyword evidence="7 10" id="KW-1133">Transmembrane helix</keyword>
<comment type="similarity">
    <text evidence="9">Belongs to the binding-protein-dependent transport system permease family. LivHM subfamily.</text>
</comment>
<dbReference type="Pfam" id="PF02653">
    <property type="entry name" value="BPD_transp_2"/>
    <property type="match status" value="1"/>
</dbReference>
<name>A0A1M6E4E0_9FIRM</name>
<keyword evidence="12" id="KW-1185">Reference proteome</keyword>
<evidence type="ECO:0000256" key="10">
    <source>
        <dbReference type="SAM" id="Phobius"/>
    </source>
</evidence>
<sequence>MFFQQLINGVVLGSIYALTSMGATLVYGILGILDISNAGAYTIGAYSAFLMYTLTGNAILSFLVAVLLTGLFGVLVQKLLYMPLMKEQPLVPLIASIGLFIFIQEFIRLIAGPQIKEYNIPVAFSGINTEKLVVSGVWILILILTFVFLLFLWMLLNKSRAGLAWKATALDQDIATAMGINSKKVVASNFLLGYGFAAAAGIMVAILYHSIFPTMGDVPAYKMLAIIVLGGLGNPLGTVVAGLIIGLSETYAAVYIGSFFPKDAIAFIVLIVIILIKPNGLLGEKISN</sequence>
<dbReference type="Proteomes" id="UP000184052">
    <property type="component" value="Unassembled WGS sequence"/>
</dbReference>
<evidence type="ECO:0000256" key="3">
    <source>
        <dbReference type="ARBA" id="ARBA00022475"/>
    </source>
</evidence>